<feature type="transmembrane region" description="Helical" evidence="1">
    <location>
        <begin position="296"/>
        <end position="320"/>
    </location>
</feature>
<protein>
    <recommendedName>
        <fullName evidence="4">Glycosyltransferase</fullName>
    </recommendedName>
</protein>
<dbReference type="Pfam" id="PF13641">
    <property type="entry name" value="Glyco_tranf_2_3"/>
    <property type="match status" value="1"/>
</dbReference>
<keyword evidence="1" id="KW-1133">Transmembrane helix</keyword>
<name>A0A1Z3HMP1_9CYAN</name>
<dbReference type="PANTHER" id="PTHR48090">
    <property type="entry name" value="UNDECAPRENYL-PHOSPHATE 4-DEOXY-4-FORMAMIDO-L-ARABINOSE TRANSFERASE-RELATED"/>
    <property type="match status" value="1"/>
</dbReference>
<dbReference type="STRING" id="1641165.XM38_27410"/>
<dbReference type="AlphaFoldDB" id="A0A1Z3HMP1"/>
<keyword evidence="3" id="KW-1185">Reference proteome</keyword>
<sequence length="398" mass="43477">MIYLQVLDALLIGIFLVLSIPVLMLAIEVIAATCVPQSLSTSQAPNHALSVAVLIPAHDEEACIETTIQTVQPQLGQKDQLVVVADNCTDKTAQMARDLGTVVIERVDTLKRGKGYAFEFGIGYLLDNPPDVVICIDADCHMSPGSIAGLVAQAHGTQRPAQAIYLMETPSAPNLKSAVSAFAFKVKNLVRPLGLYGLGQPCLLTGTGMAFPWKAIRSIDLATNSIVEDMKIGIDLAIAHHPPLLCPQAKVLGRLPSQQEVASQQRTRWEHGHLQVIASYLPVLLKAAFTQGRFDLLILAVELAIPPLTLLALMLVAPWGLAMGLAWVHHTIWALAVGSANILVFTVALTVAWLRYGQEDLNLWDMVKLPVYLLWKLPIYLRFLTSPEREWKRTSRGN</sequence>
<dbReference type="SUPFAM" id="SSF53448">
    <property type="entry name" value="Nucleotide-diphospho-sugar transferases"/>
    <property type="match status" value="1"/>
</dbReference>
<keyword evidence="1" id="KW-0472">Membrane</keyword>
<dbReference type="Gene3D" id="3.90.550.10">
    <property type="entry name" value="Spore Coat Polysaccharide Biosynthesis Protein SpsA, Chain A"/>
    <property type="match status" value="1"/>
</dbReference>
<organism evidence="2 3">
    <name type="scientific">Halomicronema hongdechloris C2206</name>
    <dbReference type="NCBI Taxonomy" id="1641165"/>
    <lineage>
        <taxon>Bacteria</taxon>
        <taxon>Bacillati</taxon>
        <taxon>Cyanobacteriota</taxon>
        <taxon>Cyanophyceae</taxon>
        <taxon>Nodosilineales</taxon>
        <taxon>Nodosilineaceae</taxon>
        <taxon>Halomicronema</taxon>
    </lineage>
</organism>
<feature type="transmembrane region" description="Helical" evidence="1">
    <location>
        <begin position="332"/>
        <end position="354"/>
    </location>
</feature>
<reference evidence="2 3" key="1">
    <citation type="journal article" date="2016" name="Biochim. Biophys. Acta">
        <title>Characterization of red-shifted phycobilisomes isolated from the chlorophyll f-containing cyanobacterium Halomicronema hongdechloris.</title>
        <authorList>
            <person name="Li Y."/>
            <person name="Lin Y."/>
            <person name="Garvey C.J."/>
            <person name="Birch D."/>
            <person name="Corkery R.W."/>
            <person name="Loughlin P.C."/>
            <person name="Scheer H."/>
            <person name="Willows R.D."/>
            <person name="Chen M."/>
        </authorList>
    </citation>
    <scope>NUCLEOTIDE SEQUENCE [LARGE SCALE GENOMIC DNA]</scope>
    <source>
        <strain evidence="2 3">C2206</strain>
    </source>
</reference>
<dbReference type="Proteomes" id="UP000191901">
    <property type="component" value="Chromosome"/>
</dbReference>
<dbReference type="CDD" id="cd06438">
    <property type="entry name" value="EpsO_like"/>
    <property type="match status" value="1"/>
</dbReference>
<dbReference type="EMBL" id="CP021983">
    <property type="protein sequence ID" value="ASC71558.1"/>
    <property type="molecule type" value="Genomic_DNA"/>
</dbReference>
<keyword evidence="1" id="KW-0812">Transmembrane</keyword>
<dbReference type="InterPro" id="IPR029044">
    <property type="entry name" value="Nucleotide-diphossugar_trans"/>
</dbReference>
<dbReference type="KEGG" id="hhg:XM38_025100"/>
<evidence type="ECO:0000256" key="1">
    <source>
        <dbReference type="SAM" id="Phobius"/>
    </source>
</evidence>
<dbReference type="PANTHER" id="PTHR48090:SF6">
    <property type="entry name" value="SLR5056 PROTEIN"/>
    <property type="match status" value="1"/>
</dbReference>
<dbReference type="InterPro" id="IPR050256">
    <property type="entry name" value="Glycosyltransferase_2"/>
</dbReference>
<feature type="transmembrane region" description="Helical" evidence="1">
    <location>
        <begin position="12"/>
        <end position="35"/>
    </location>
</feature>
<proteinExistence type="predicted"/>
<evidence type="ECO:0000313" key="2">
    <source>
        <dbReference type="EMBL" id="ASC71558.1"/>
    </source>
</evidence>
<evidence type="ECO:0008006" key="4">
    <source>
        <dbReference type="Google" id="ProtNLM"/>
    </source>
</evidence>
<accession>A0A1Z3HMP1</accession>
<gene>
    <name evidence="2" type="ORF">XM38_025100</name>
</gene>
<evidence type="ECO:0000313" key="3">
    <source>
        <dbReference type="Proteomes" id="UP000191901"/>
    </source>
</evidence>